<feature type="signal peptide" evidence="3">
    <location>
        <begin position="1"/>
        <end position="26"/>
    </location>
</feature>
<dbReference type="OrthoDB" id="10043005at2759"/>
<accession>A0A8B6HLE9</accession>
<keyword evidence="6" id="KW-1185">Reference proteome</keyword>
<evidence type="ECO:0000313" key="6">
    <source>
        <dbReference type="Proteomes" id="UP000596742"/>
    </source>
</evidence>
<evidence type="ECO:0000259" key="4">
    <source>
        <dbReference type="Pfam" id="PF23283"/>
    </source>
</evidence>
<dbReference type="EMBL" id="UYJE01010298">
    <property type="protein sequence ID" value="VDI81912.1"/>
    <property type="molecule type" value="Genomic_DNA"/>
</dbReference>
<dbReference type="Pfam" id="PF23283">
    <property type="entry name" value="D8C_UMOD"/>
    <property type="match status" value="1"/>
</dbReference>
<dbReference type="Proteomes" id="UP000596742">
    <property type="component" value="Unassembled WGS sequence"/>
</dbReference>
<comment type="caution">
    <text evidence="5">The sequence shown here is derived from an EMBL/GenBank/DDBJ whole genome shotgun (WGS) entry which is preliminary data.</text>
</comment>
<evidence type="ECO:0000313" key="5">
    <source>
        <dbReference type="EMBL" id="VDI81912.1"/>
    </source>
</evidence>
<reference evidence="5" key="1">
    <citation type="submission" date="2018-11" db="EMBL/GenBank/DDBJ databases">
        <authorList>
            <person name="Alioto T."/>
            <person name="Alioto T."/>
        </authorList>
    </citation>
    <scope>NUCLEOTIDE SEQUENCE</scope>
</reference>
<name>A0A8B6HLE9_MYTGA</name>
<feature type="chain" id="PRO_5032767739" description="UMOD/GP2/OIT3-like D8C domain-containing protein" evidence="3">
    <location>
        <begin position="27"/>
        <end position="171"/>
    </location>
</feature>
<dbReference type="InterPro" id="IPR057774">
    <property type="entry name" value="D8C_UMOD/GP2/OIT3-like"/>
</dbReference>
<organism evidence="5 6">
    <name type="scientific">Mytilus galloprovincialis</name>
    <name type="common">Mediterranean mussel</name>
    <dbReference type="NCBI Taxonomy" id="29158"/>
    <lineage>
        <taxon>Eukaryota</taxon>
        <taxon>Metazoa</taxon>
        <taxon>Spiralia</taxon>
        <taxon>Lophotrochozoa</taxon>
        <taxon>Mollusca</taxon>
        <taxon>Bivalvia</taxon>
        <taxon>Autobranchia</taxon>
        <taxon>Pteriomorphia</taxon>
        <taxon>Mytilida</taxon>
        <taxon>Mytiloidea</taxon>
        <taxon>Mytilidae</taxon>
        <taxon>Mytilinae</taxon>
        <taxon>Mytilus</taxon>
    </lineage>
</organism>
<feature type="domain" description="UMOD/GP2/OIT3-like D8C" evidence="4">
    <location>
        <begin position="67"/>
        <end position="150"/>
    </location>
</feature>
<evidence type="ECO:0000256" key="1">
    <source>
        <dbReference type="ARBA" id="ARBA00022729"/>
    </source>
</evidence>
<keyword evidence="2" id="KW-1015">Disulfide bond</keyword>
<protein>
    <recommendedName>
        <fullName evidence="4">UMOD/GP2/OIT3-like D8C domain-containing protein</fullName>
    </recommendedName>
</protein>
<evidence type="ECO:0000256" key="3">
    <source>
        <dbReference type="SAM" id="SignalP"/>
    </source>
</evidence>
<evidence type="ECO:0000256" key="2">
    <source>
        <dbReference type="ARBA" id="ARBA00023157"/>
    </source>
</evidence>
<gene>
    <name evidence="5" type="ORF">MGAL_10B074039</name>
</gene>
<proteinExistence type="predicted"/>
<sequence>MVASSCTCCGIILYLINVCFLQLGNAFDPCYEYLTISNEEKRSPFYNFDLNNGIPISDERLTQDWYRIEMNTGSLIPNQSPGAFRCGTFYPIWLNGILPSVPKVQVSRPVCVQSTENDCFQTWNINIKFCCGNYLVYELRTSLVDKSAYCFGNVSSGFNVSENNDHTCYGK</sequence>
<keyword evidence="1 3" id="KW-0732">Signal</keyword>
<dbReference type="AlphaFoldDB" id="A0A8B6HLE9"/>